<sequence length="347" mass="37905">KAFLRLDSAAKASIRAQDLTRQLLTLSQGGAPIKKTSSISELMKDAVIFALRGSNVNSEFHLAEDLWPIEIDEGQISQVINNLVINAIQAMPQGGTLEVRALNTVVSNTQGLPLKPDKYVRISISDDGLGIPHDHMDKIFDPYFTTKKKGSGLGLATCYSVIKKHDGHINVKSEVGVGTTFYFYLPASSKSSGTKDSDEKSHKQSKGRVLVMDDEELVRDLARELLVVLGYEVGLAKDGTETIAVYENTLRSGRPFDVVIMDLTIPGGMGGKETIQRLQRIDPKVRAIVSSGYSNDPVMAEYDLHGFMGVLPKPYNADDLARILNETLGSRDPGAPSSETTRRPFEV</sequence>
<dbReference type="InterPro" id="IPR003594">
    <property type="entry name" value="HATPase_dom"/>
</dbReference>
<evidence type="ECO:0000259" key="6">
    <source>
        <dbReference type="PROSITE" id="PS50110"/>
    </source>
</evidence>
<dbReference type="SUPFAM" id="SSF52172">
    <property type="entry name" value="CheY-like"/>
    <property type="match status" value="1"/>
</dbReference>
<dbReference type="CDD" id="cd00075">
    <property type="entry name" value="HATPase"/>
    <property type="match status" value="1"/>
</dbReference>
<feature type="non-terminal residue" evidence="7">
    <location>
        <position position="1"/>
    </location>
</feature>
<dbReference type="PRINTS" id="PR00344">
    <property type="entry name" value="BCTRLSENSOR"/>
</dbReference>
<dbReference type="AlphaFoldDB" id="A0A9D6YZQ7"/>
<accession>A0A9D6YZQ7</accession>
<reference evidence="7" key="1">
    <citation type="submission" date="2020-07" db="EMBL/GenBank/DDBJ databases">
        <title>Huge and variable diversity of episymbiotic CPR bacteria and DPANN archaea in groundwater ecosystems.</title>
        <authorList>
            <person name="He C.Y."/>
            <person name="Keren R."/>
            <person name="Whittaker M."/>
            <person name="Farag I.F."/>
            <person name="Doudna J."/>
            <person name="Cate J.H.D."/>
            <person name="Banfield J.F."/>
        </authorList>
    </citation>
    <scope>NUCLEOTIDE SEQUENCE</scope>
    <source>
        <strain evidence="7">NC_groundwater_1664_Pr3_B-0.1um_52_9</strain>
    </source>
</reference>
<dbReference type="EC" id="2.7.13.3" evidence="2"/>
<keyword evidence="3" id="KW-0597">Phosphoprotein</keyword>
<dbReference type="InterPro" id="IPR005467">
    <property type="entry name" value="His_kinase_dom"/>
</dbReference>
<dbReference type="InterPro" id="IPR004358">
    <property type="entry name" value="Sig_transdc_His_kin-like_C"/>
</dbReference>
<dbReference type="SUPFAM" id="SSF55874">
    <property type="entry name" value="ATPase domain of HSP90 chaperone/DNA topoisomerase II/histidine kinase"/>
    <property type="match status" value="1"/>
</dbReference>
<dbReference type="GO" id="GO:0004673">
    <property type="term" value="F:protein histidine kinase activity"/>
    <property type="evidence" value="ECO:0007669"/>
    <property type="project" value="UniProtKB-EC"/>
</dbReference>
<dbReference type="PANTHER" id="PTHR43065:SF42">
    <property type="entry name" value="TWO-COMPONENT SENSOR PPRA"/>
    <property type="match status" value="1"/>
</dbReference>
<dbReference type="Gene3D" id="3.40.50.2300">
    <property type="match status" value="1"/>
</dbReference>
<evidence type="ECO:0000313" key="7">
    <source>
        <dbReference type="EMBL" id="MBI5249103.1"/>
    </source>
</evidence>
<feature type="modified residue" description="4-aspartylphosphate" evidence="3">
    <location>
        <position position="262"/>
    </location>
</feature>
<dbReference type="InterPro" id="IPR001789">
    <property type="entry name" value="Sig_transdc_resp-reg_receiver"/>
</dbReference>
<feature type="region of interest" description="Disordered" evidence="4">
    <location>
        <begin position="327"/>
        <end position="347"/>
    </location>
</feature>
<comment type="caution">
    <text evidence="7">The sequence shown here is derived from an EMBL/GenBank/DDBJ whole genome shotgun (WGS) entry which is preliminary data.</text>
</comment>
<dbReference type="PROSITE" id="PS50110">
    <property type="entry name" value="RESPONSE_REGULATORY"/>
    <property type="match status" value="1"/>
</dbReference>
<comment type="catalytic activity">
    <reaction evidence="1">
        <text>ATP + protein L-histidine = ADP + protein N-phospho-L-histidine.</text>
        <dbReference type="EC" id="2.7.13.3"/>
    </reaction>
</comment>
<evidence type="ECO:0000256" key="1">
    <source>
        <dbReference type="ARBA" id="ARBA00000085"/>
    </source>
</evidence>
<dbReference type="PANTHER" id="PTHR43065">
    <property type="entry name" value="SENSOR HISTIDINE KINASE"/>
    <property type="match status" value="1"/>
</dbReference>
<dbReference type="SMART" id="SM00448">
    <property type="entry name" value="REC"/>
    <property type="match status" value="1"/>
</dbReference>
<proteinExistence type="predicted"/>
<dbReference type="Proteomes" id="UP000807825">
    <property type="component" value="Unassembled WGS sequence"/>
</dbReference>
<protein>
    <recommendedName>
        <fullName evidence="2">histidine kinase</fullName>
        <ecNumber evidence="2">2.7.13.3</ecNumber>
    </recommendedName>
</protein>
<dbReference type="SMART" id="SM00387">
    <property type="entry name" value="HATPase_c"/>
    <property type="match status" value="1"/>
</dbReference>
<dbReference type="Pfam" id="PF00072">
    <property type="entry name" value="Response_reg"/>
    <property type="match status" value="1"/>
</dbReference>
<evidence type="ECO:0000256" key="4">
    <source>
        <dbReference type="SAM" id="MobiDB-lite"/>
    </source>
</evidence>
<evidence type="ECO:0000256" key="2">
    <source>
        <dbReference type="ARBA" id="ARBA00012438"/>
    </source>
</evidence>
<organism evidence="7 8">
    <name type="scientific">Desulfomonile tiedjei</name>
    <dbReference type="NCBI Taxonomy" id="2358"/>
    <lineage>
        <taxon>Bacteria</taxon>
        <taxon>Pseudomonadati</taxon>
        <taxon>Thermodesulfobacteriota</taxon>
        <taxon>Desulfomonilia</taxon>
        <taxon>Desulfomonilales</taxon>
        <taxon>Desulfomonilaceae</taxon>
        <taxon>Desulfomonile</taxon>
    </lineage>
</organism>
<evidence type="ECO:0000313" key="8">
    <source>
        <dbReference type="Proteomes" id="UP000807825"/>
    </source>
</evidence>
<evidence type="ECO:0000259" key="5">
    <source>
        <dbReference type="PROSITE" id="PS50109"/>
    </source>
</evidence>
<dbReference type="Gene3D" id="3.30.565.10">
    <property type="entry name" value="Histidine kinase-like ATPase, C-terminal domain"/>
    <property type="match status" value="1"/>
</dbReference>
<feature type="domain" description="Response regulatory" evidence="6">
    <location>
        <begin position="208"/>
        <end position="328"/>
    </location>
</feature>
<dbReference type="Pfam" id="PF02518">
    <property type="entry name" value="HATPase_c"/>
    <property type="match status" value="1"/>
</dbReference>
<dbReference type="EMBL" id="JACRDE010000181">
    <property type="protein sequence ID" value="MBI5249103.1"/>
    <property type="molecule type" value="Genomic_DNA"/>
</dbReference>
<name>A0A9D6YZQ7_9BACT</name>
<dbReference type="PROSITE" id="PS50109">
    <property type="entry name" value="HIS_KIN"/>
    <property type="match status" value="1"/>
</dbReference>
<dbReference type="GO" id="GO:0000160">
    <property type="term" value="P:phosphorelay signal transduction system"/>
    <property type="evidence" value="ECO:0007669"/>
    <property type="project" value="InterPro"/>
</dbReference>
<feature type="domain" description="Histidine kinase" evidence="5">
    <location>
        <begin position="15"/>
        <end position="189"/>
    </location>
</feature>
<dbReference type="InterPro" id="IPR011006">
    <property type="entry name" value="CheY-like_superfamily"/>
</dbReference>
<dbReference type="InterPro" id="IPR036890">
    <property type="entry name" value="HATPase_C_sf"/>
</dbReference>
<evidence type="ECO:0000256" key="3">
    <source>
        <dbReference type="PROSITE-ProRule" id="PRU00169"/>
    </source>
</evidence>
<gene>
    <name evidence="7" type="ORF">HY912_06385</name>
</gene>